<dbReference type="AlphaFoldDB" id="A0A561UKR9"/>
<evidence type="ECO:0000313" key="2">
    <source>
        <dbReference type="Proteomes" id="UP000317940"/>
    </source>
</evidence>
<accession>A0A561UKR9</accession>
<sequence length="43" mass="4590">MNTTIVRPARCEGGATGSCTSRATWSVRLPGDSDHTVNLADER</sequence>
<comment type="caution">
    <text evidence="1">The sequence shown here is derived from an EMBL/GenBank/DDBJ whole genome shotgun (WGS) entry which is preliminary data.</text>
</comment>
<reference evidence="1 2" key="1">
    <citation type="submission" date="2019-06" db="EMBL/GenBank/DDBJ databases">
        <title>Sequencing the genomes of 1000 actinobacteria strains.</title>
        <authorList>
            <person name="Klenk H.-P."/>
        </authorList>
    </citation>
    <scope>NUCLEOTIDE SEQUENCE [LARGE SCALE GENOMIC DNA]</scope>
    <source>
        <strain evidence="1 2">DSM 44826</strain>
    </source>
</reference>
<dbReference type="RefSeq" id="WP_281292689.1">
    <property type="nucleotide sequence ID" value="NZ_BAAAMZ010000021.1"/>
</dbReference>
<protein>
    <submittedName>
        <fullName evidence="1">Uncharacterized protein</fullName>
    </submittedName>
</protein>
<proteinExistence type="predicted"/>
<evidence type="ECO:0000313" key="1">
    <source>
        <dbReference type="EMBL" id="TWF99936.1"/>
    </source>
</evidence>
<dbReference type="EMBL" id="VIWT01000001">
    <property type="protein sequence ID" value="TWF99936.1"/>
    <property type="molecule type" value="Genomic_DNA"/>
</dbReference>
<name>A0A561UKR9_9ACTN</name>
<keyword evidence="2" id="KW-1185">Reference proteome</keyword>
<dbReference type="Proteomes" id="UP000317940">
    <property type="component" value="Unassembled WGS sequence"/>
</dbReference>
<organism evidence="1 2">
    <name type="scientific">Kitasatospora viridis</name>
    <dbReference type="NCBI Taxonomy" id="281105"/>
    <lineage>
        <taxon>Bacteria</taxon>
        <taxon>Bacillati</taxon>
        <taxon>Actinomycetota</taxon>
        <taxon>Actinomycetes</taxon>
        <taxon>Kitasatosporales</taxon>
        <taxon>Streptomycetaceae</taxon>
        <taxon>Kitasatospora</taxon>
    </lineage>
</organism>
<gene>
    <name evidence="1" type="ORF">FHX73_113796</name>
</gene>